<reference evidence="2" key="1">
    <citation type="submission" date="2016-10" db="EMBL/GenBank/DDBJ databases">
        <authorList>
            <person name="Varghese N."/>
            <person name="Submissions S."/>
        </authorList>
    </citation>
    <scope>NUCLEOTIDE SEQUENCE [LARGE SCALE GENOMIC DNA]</scope>
    <source>
        <strain evidence="2">DSM 3669</strain>
    </source>
</reference>
<evidence type="ECO:0000313" key="2">
    <source>
        <dbReference type="Proteomes" id="UP000199584"/>
    </source>
</evidence>
<dbReference type="AlphaFoldDB" id="A0A1I6D457"/>
<organism evidence="1 2">
    <name type="scientific">Desulfoscipio geothermicus DSM 3669</name>
    <dbReference type="NCBI Taxonomy" id="1121426"/>
    <lineage>
        <taxon>Bacteria</taxon>
        <taxon>Bacillati</taxon>
        <taxon>Bacillota</taxon>
        <taxon>Clostridia</taxon>
        <taxon>Eubacteriales</taxon>
        <taxon>Desulfallaceae</taxon>
        <taxon>Desulfoscipio</taxon>
    </lineage>
</organism>
<dbReference type="EMBL" id="FOYM01000005">
    <property type="protein sequence ID" value="SFR00278.1"/>
    <property type="molecule type" value="Genomic_DNA"/>
</dbReference>
<name>A0A1I6D457_9FIRM</name>
<dbReference type="Proteomes" id="UP000199584">
    <property type="component" value="Unassembled WGS sequence"/>
</dbReference>
<dbReference type="STRING" id="39060.SAMN05660706_10562"/>
<gene>
    <name evidence="1" type="ORF">SAMN05660706_10562</name>
</gene>
<accession>A0A1I6D457</accession>
<sequence>MKDVGKRSVGYCRRKESVKKSPEILLDLLKQALETGVNASYVLFDSWFSFSSTIIKVREQGMQVICMLKALPKVYYGYNGQRLNLNALHKYQGFVRYFGVRKLSKNII</sequence>
<evidence type="ECO:0000313" key="1">
    <source>
        <dbReference type="EMBL" id="SFR00278.1"/>
    </source>
</evidence>
<protein>
    <submittedName>
        <fullName evidence="1">Uncharacterized protein</fullName>
    </submittedName>
</protein>
<keyword evidence="2" id="KW-1185">Reference proteome</keyword>
<proteinExistence type="predicted"/>